<comment type="caution">
    <text evidence="2">The sequence shown here is derived from an EMBL/GenBank/DDBJ whole genome shotgun (WGS) entry which is preliminary data.</text>
</comment>
<name>A0AA86NA16_9EUKA</name>
<proteinExistence type="predicted"/>
<organism evidence="2">
    <name type="scientific">Hexamita inflata</name>
    <dbReference type="NCBI Taxonomy" id="28002"/>
    <lineage>
        <taxon>Eukaryota</taxon>
        <taxon>Metamonada</taxon>
        <taxon>Diplomonadida</taxon>
        <taxon>Hexamitidae</taxon>
        <taxon>Hexamitinae</taxon>
        <taxon>Hexamita</taxon>
    </lineage>
</organism>
<evidence type="ECO:0000313" key="3">
    <source>
        <dbReference type="EMBL" id="CAL6075764.1"/>
    </source>
</evidence>
<accession>A0AA86NA16</accession>
<evidence type="ECO:0000256" key="1">
    <source>
        <dbReference type="SAM" id="MobiDB-lite"/>
    </source>
</evidence>
<protein>
    <submittedName>
        <fullName evidence="3">Hypothetical_protein</fullName>
    </submittedName>
</protein>
<dbReference type="EMBL" id="CAXDID020000316">
    <property type="protein sequence ID" value="CAL6075764.1"/>
    <property type="molecule type" value="Genomic_DNA"/>
</dbReference>
<feature type="region of interest" description="Disordered" evidence="1">
    <location>
        <begin position="134"/>
        <end position="164"/>
    </location>
</feature>
<evidence type="ECO:0000313" key="2">
    <source>
        <dbReference type="EMBL" id="CAI9915859.1"/>
    </source>
</evidence>
<evidence type="ECO:0000313" key="4">
    <source>
        <dbReference type="Proteomes" id="UP001642409"/>
    </source>
</evidence>
<dbReference type="Proteomes" id="UP001642409">
    <property type="component" value="Unassembled WGS sequence"/>
</dbReference>
<keyword evidence="4" id="KW-1185">Reference proteome</keyword>
<reference evidence="3 4" key="2">
    <citation type="submission" date="2024-07" db="EMBL/GenBank/DDBJ databases">
        <authorList>
            <person name="Akdeniz Z."/>
        </authorList>
    </citation>
    <scope>NUCLEOTIDE SEQUENCE [LARGE SCALE GENOMIC DNA]</scope>
</reference>
<sequence length="164" mass="19444">MQFQYNSNTRQFVSRIKTLQLSIVKKQYTYCQESNFKLTKLTLCVKYKSNYILQLKKEYQEQVCCDLVEVIDIYVEDHPKSPISKIQSNLILILKAFYKHKLINRPQCEILLQKIKALQQVQNIEDVLKQASLPAQQENKQSQSEKKKAKKRQNQMDISIDDWV</sequence>
<gene>
    <name evidence="2" type="ORF">HINF_LOCUS3504</name>
    <name evidence="3" type="ORF">HINF_LOCUS57364</name>
</gene>
<dbReference type="AlphaFoldDB" id="A0AA86NA16"/>
<dbReference type="EMBL" id="CATOUU010000082">
    <property type="protein sequence ID" value="CAI9915859.1"/>
    <property type="molecule type" value="Genomic_DNA"/>
</dbReference>
<reference evidence="2" key="1">
    <citation type="submission" date="2023-06" db="EMBL/GenBank/DDBJ databases">
        <authorList>
            <person name="Kurt Z."/>
        </authorList>
    </citation>
    <scope>NUCLEOTIDE SEQUENCE</scope>
</reference>